<feature type="transmembrane region" description="Helical" evidence="5">
    <location>
        <begin position="134"/>
        <end position="153"/>
    </location>
</feature>
<feature type="transmembrane region" description="Helical" evidence="5">
    <location>
        <begin position="33"/>
        <end position="56"/>
    </location>
</feature>
<proteinExistence type="predicted"/>
<feature type="transmembrane region" description="Helical" evidence="5">
    <location>
        <begin position="7"/>
        <end position="27"/>
    </location>
</feature>
<evidence type="ECO:0000256" key="4">
    <source>
        <dbReference type="ARBA" id="ARBA00023136"/>
    </source>
</evidence>
<dbReference type="InterPro" id="IPR036640">
    <property type="entry name" value="ABC1_TM_sf"/>
</dbReference>
<organism evidence="6 7">
    <name type="scientific">Candidatus Gallimonas intestinigallinarum</name>
    <dbReference type="NCBI Taxonomy" id="2838604"/>
    <lineage>
        <taxon>Bacteria</taxon>
        <taxon>Bacillati</taxon>
        <taxon>Bacillota</taxon>
        <taxon>Clostridia</taxon>
        <taxon>Candidatus Gallimonas</taxon>
    </lineage>
</organism>
<dbReference type="SUPFAM" id="SSF90123">
    <property type="entry name" value="ABC transporter transmembrane region"/>
    <property type="match status" value="1"/>
</dbReference>
<keyword evidence="3 5" id="KW-1133">Transmembrane helix</keyword>
<evidence type="ECO:0000256" key="3">
    <source>
        <dbReference type="ARBA" id="ARBA00022989"/>
    </source>
</evidence>
<evidence type="ECO:0000313" key="6">
    <source>
        <dbReference type="EMBL" id="HIZ23867.1"/>
    </source>
</evidence>
<dbReference type="AlphaFoldDB" id="A0A9D2IVD7"/>
<feature type="transmembrane region" description="Helical" evidence="5">
    <location>
        <begin position="101"/>
        <end position="122"/>
    </location>
</feature>
<keyword evidence="2 5" id="KW-0812">Transmembrane</keyword>
<accession>A0A9D2IVD7</accession>
<dbReference type="EMBL" id="DXBS01000003">
    <property type="protein sequence ID" value="HIZ23867.1"/>
    <property type="molecule type" value="Genomic_DNA"/>
</dbReference>
<sequence>MTVLRYAAVFLSVIITLFASVIWALMLPASLSAAIALTCIGILGLAIAATVNTLRYKSADRMLSRKTAEHREHYLSAGNGTRAEQRAAQRRANRTLWLCRAYSAALLVCGFLLSLGASGLLIGATAASIQTRELVAVLCVFLSLAVYLLTMYLPMMTLVKVLQEEKTNESEHIVRTQMPLLYELADRAAIVAGYHGRYTLLRIFGPETCFTSKQTREGVAIGVPVAILPLLTKEELVSLLVYSFALAMHRDSDVLRRFDAALMRYDCEHDKLATFKKLFFAYAELRLARTQKKYAAYARVRIERDADKVAAASDPQTWIDACAKCELAANVLRSPCRAVEYEMFAQETPVSDYYERIAAYLDAAIQKEGTHLHPILLRTLWGGDNPRPTLKMRMEQAKVADYDAARREKDAAFVREIAEEMARCSKFAYESFSRDGAWKKLRQEQYLTPNRIIKEYERAQKAGTADEYLYSQALLAYSMVDDTKIFGVAEHALADTTMRTDAESVSAVLLCRRDHPAAVDAMLHVIWDNPMLSVNLSLMPILMEAALRTGDKTMVDRAREIRASVSQEILDCTNELSEISVSAESVLPCDLSQARLAQMSAVLLRLCGNAHVYLVKIRAERPVYAVLLEETADKKSVSEYAFSLLSNYCTELTRLEEIYYLYREDSNSAVMQEARKIGIRLT</sequence>
<evidence type="ECO:0000256" key="1">
    <source>
        <dbReference type="ARBA" id="ARBA00004651"/>
    </source>
</evidence>
<name>A0A9D2IVD7_9FIRM</name>
<evidence type="ECO:0000313" key="7">
    <source>
        <dbReference type="Proteomes" id="UP000824044"/>
    </source>
</evidence>
<reference evidence="6" key="1">
    <citation type="journal article" date="2021" name="PeerJ">
        <title>Extensive microbial diversity within the chicken gut microbiome revealed by metagenomics and culture.</title>
        <authorList>
            <person name="Gilroy R."/>
            <person name="Ravi A."/>
            <person name="Getino M."/>
            <person name="Pursley I."/>
            <person name="Horton D.L."/>
            <person name="Alikhan N.F."/>
            <person name="Baker D."/>
            <person name="Gharbi K."/>
            <person name="Hall N."/>
            <person name="Watson M."/>
            <person name="Adriaenssens E.M."/>
            <person name="Foster-Nyarko E."/>
            <person name="Jarju S."/>
            <person name="Secka A."/>
            <person name="Antonio M."/>
            <person name="Oren A."/>
            <person name="Chaudhuri R.R."/>
            <person name="La Ragione R."/>
            <person name="Hildebrand F."/>
            <person name="Pallen M.J."/>
        </authorList>
    </citation>
    <scope>NUCLEOTIDE SEQUENCE</scope>
    <source>
        <strain evidence="6">CHK33-5263</strain>
    </source>
</reference>
<comment type="caution">
    <text evidence="6">The sequence shown here is derived from an EMBL/GenBank/DDBJ whole genome shotgun (WGS) entry which is preliminary data.</text>
</comment>
<comment type="subcellular location">
    <subcellularLocation>
        <location evidence="1">Cell membrane</location>
        <topology evidence="1">Multi-pass membrane protein</topology>
    </subcellularLocation>
</comment>
<protein>
    <submittedName>
        <fullName evidence="6">Uncharacterized protein</fullName>
    </submittedName>
</protein>
<dbReference type="GO" id="GO:0005886">
    <property type="term" value="C:plasma membrane"/>
    <property type="evidence" value="ECO:0007669"/>
    <property type="project" value="UniProtKB-SubCell"/>
</dbReference>
<keyword evidence="4 5" id="KW-0472">Membrane</keyword>
<evidence type="ECO:0000256" key="5">
    <source>
        <dbReference type="SAM" id="Phobius"/>
    </source>
</evidence>
<dbReference type="Proteomes" id="UP000824044">
    <property type="component" value="Unassembled WGS sequence"/>
</dbReference>
<evidence type="ECO:0000256" key="2">
    <source>
        <dbReference type="ARBA" id="ARBA00022692"/>
    </source>
</evidence>
<gene>
    <name evidence="6" type="ORF">H9812_00085</name>
</gene>
<reference evidence="6" key="2">
    <citation type="submission" date="2021-04" db="EMBL/GenBank/DDBJ databases">
        <authorList>
            <person name="Gilroy R."/>
        </authorList>
    </citation>
    <scope>NUCLEOTIDE SEQUENCE</scope>
    <source>
        <strain evidence="6">CHK33-5263</strain>
    </source>
</reference>
<dbReference type="GO" id="GO:0005524">
    <property type="term" value="F:ATP binding"/>
    <property type="evidence" value="ECO:0007669"/>
    <property type="project" value="InterPro"/>
</dbReference>